<reference evidence="2" key="1">
    <citation type="submission" date="2012-12" db="EMBL/GenBank/DDBJ databases">
        <title>Natural selection has driven the intron gain for the K+-channel specific toxin genes from the scorpion Mesobuthus martensii Karsch.</title>
        <authorList>
            <person name="Zhang L."/>
            <person name="Nie Y."/>
            <person name="Zeng X.-C."/>
            <person name="Zhou J."/>
            <person name="Luo X."/>
        </authorList>
    </citation>
    <scope>NUCLEOTIDE SEQUENCE</scope>
</reference>
<organism evidence="2">
    <name type="scientific">Androctonus bicolor</name>
    <dbReference type="NCBI Taxonomy" id="748906"/>
    <lineage>
        <taxon>Eukaryota</taxon>
        <taxon>Metazoa</taxon>
        <taxon>Ecdysozoa</taxon>
        <taxon>Arthropoda</taxon>
        <taxon>Chelicerata</taxon>
        <taxon>Arachnida</taxon>
        <taxon>Scorpiones</taxon>
        <taxon>Buthida</taxon>
        <taxon>Buthoidea</taxon>
        <taxon>Buthidae</taxon>
        <taxon>Androctonus</taxon>
    </lineage>
</organism>
<accession>A0A0A6ZIM7</accession>
<keyword evidence="2" id="KW-0407">Ion channel</keyword>
<feature type="chain" id="PRO_5007388072" evidence="1">
    <location>
        <begin position="19"/>
        <end position="59"/>
    </location>
</feature>
<feature type="signal peptide" evidence="1">
    <location>
        <begin position="1"/>
        <end position="18"/>
    </location>
</feature>
<proteinExistence type="evidence at transcript level"/>
<sequence length="59" mass="6720">MQKLFIVLVLFCILQFNAEFVCTCKPSKCQAECKKQKKNGRCSLGTVGTAMVNHRCRCY</sequence>
<dbReference type="GO" id="GO:0034220">
    <property type="term" value="P:monoatomic ion transmembrane transport"/>
    <property type="evidence" value="ECO:0007669"/>
    <property type="project" value="UniProtKB-KW"/>
</dbReference>
<evidence type="ECO:0000256" key="1">
    <source>
        <dbReference type="SAM" id="SignalP"/>
    </source>
</evidence>
<evidence type="ECO:0000313" key="2">
    <source>
        <dbReference type="EMBL" id="AGV98851.1"/>
    </source>
</evidence>
<keyword evidence="1" id="KW-0732">Signal</keyword>
<keyword evidence="2" id="KW-0813">Transport</keyword>
<dbReference type="EMBL" id="KC344731">
    <property type="protein sequence ID" value="AGV98851.1"/>
    <property type="molecule type" value="Genomic_DNA"/>
</dbReference>
<keyword evidence="2" id="KW-0406">Ion transport</keyword>
<dbReference type="EMBL" id="KC344730">
    <property type="protein sequence ID" value="AGV98850.1"/>
    <property type="molecule type" value="mRNA"/>
</dbReference>
<dbReference type="AlphaFoldDB" id="A0A0A6ZIM7"/>
<protein>
    <submittedName>
        <fullName evidence="2">Potassium channel blocker Tx1</fullName>
    </submittedName>
</protein>
<name>A0A0A6ZIM7_9SCOR</name>